<dbReference type="RefSeq" id="WP_161495367.1">
    <property type="nucleotide sequence ID" value="NZ_LWIG01000003.1"/>
</dbReference>
<protein>
    <submittedName>
        <fullName evidence="1">Uncharacterized protein</fullName>
    </submittedName>
</protein>
<dbReference type="AlphaFoldDB" id="A0A560I2C0"/>
<proteinExistence type="predicted"/>
<comment type="caution">
    <text evidence="1">The sequence shown here is derived from an EMBL/GenBank/DDBJ whole genome shotgun (WGS) entry which is preliminary data.</text>
</comment>
<evidence type="ECO:0000313" key="2">
    <source>
        <dbReference type="Proteomes" id="UP000315914"/>
    </source>
</evidence>
<reference evidence="1 2" key="1">
    <citation type="submission" date="2019-06" db="EMBL/GenBank/DDBJ databases">
        <title>Genomic Encyclopedia of Type Strains, Phase IV (KMG-V): Genome sequencing to study the core and pangenomes of soil and plant-associated prokaryotes.</title>
        <authorList>
            <person name="Whitman W."/>
        </authorList>
    </citation>
    <scope>NUCLEOTIDE SEQUENCE [LARGE SCALE GENOMIC DNA]</scope>
    <source>
        <strain evidence="1 2">BR 10556</strain>
    </source>
</reference>
<dbReference type="Proteomes" id="UP000315914">
    <property type="component" value="Unassembled WGS sequence"/>
</dbReference>
<name>A0A560I2C0_9BRAD</name>
<evidence type="ECO:0000313" key="1">
    <source>
        <dbReference type="EMBL" id="TWB69609.1"/>
    </source>
</evidence>
<dbReference type="EMBL" id="VITW01000009">
    <property type="protein sequence ID" value="TWB69609.1"/>
    <property type="molecule type" value="Genomic_DNA"/>
</dbReference>
<dbReference type="OrthoDB" id="9803878at2"/>
<keyword evidence="2" id="KW-1185">Reference proteome</keyword>
<sequence length="55" mass="6029">MDTHKNGPLTPKGREAMVRSLIVGALTKAAAAQFHIGEDRRQVAKRFREEGLDGP</sequence>
<accession>A0A560I2C0</accession>
<organism evidence="1 2">
    <name type="scientific">Bradyrhizobium sacchari</name>
    <dbReference type="NCBI Taxonomy" id="1399419"/>
    <lineage>
        <taxon>Bacteria</taxon>
        <taxon>Pseudomonadati</taxon>
        <taxon>Pseudomonadota</taxon>
        <taxon>Alphaproteobacteria</taxon>
        <taxon>Hyphomicrobiales</taxon>
        <taxon>Nitrobacteraceae</taxon>
        <taxon>Bradyrhizobium</taxon>
    </lineage>
</organism>
<gene>
    <name evidence="1" type="ORF">FBZ95_109206</name>
</gene>